<name>A0A2S3QZ55_VIBVL</name>
<evidence type="ECO:0000313" key="1">
    <source>
        <dbReference type="EMBL" id="POB44532.1"/>
    </source>
</evidence>
<evidence type="ECO:0000313" key="2">
    <source>
        <dbReference type="Proteomes" id="UP000237466"/>
    </source>
</evidence>
<comment type="caution">
    <text evidence="1">The sequence shown here is derived from an EMBL/GenBank/DDBJ whole genome shotgun (WGS) entry which is preliminary data.</text>
</comment>
<dbReference type="EMBL" id="PDGH01000124">
    <property type="protein sequence ID" value="POB44532.1"/>
    <property type="molecule type" value="Genomic_DNA"/>
</dbReference>
<accession>A0A2S3QZ55</accession>
<dbReference type="RefSeq" id="WP_103200880.1">
    <property type="nucleotide sequence ID" value="NZ_JAFKOZ010000012.1"/>
</dbReference>
<protein>
    <submittedName>
        <fullName evidence="1">Uncharacterized protein</fullName>
    </submittedName>
</protein>
<organism evidence="1 2">
    <name type="scientific">Vibrio vulnificus</name>
    <dbReference type="NCBI Taxonomy" id="672"/>
    <lineage>
        <taxon>Bacteria</taxon>
        <taxon>Pseudomonadati</taxon>
        <taxon>Pseudomonadota</taxon>
        <taxon>Gammaproteobacteria</taxon>
        <taxon>Vibrionales</taxon>
        <taxon>Vibrionaceae</taxon>
        <taxon>Vibrio</taxon>
    </lineage>
</organism>
<dbReference type="Proteomes" id="UP000237466">
    <property type="component" value="Unassembled WGS sequence"/>
</dbReference>
<gene>
    <name evidence="1" type="ORF">CRN52_18190</name>
</gene>
<sequence>MRPLIKGFGLLLSGIVLLLSLQHLLRDKPDNERLQAILLSNTLTQSLDGHRRYLTVKLPDSSVLRLTVKPDNDCQPPAQVLLAKGTNALTEQPSYHFIECQKP</sequence>
<reference evidence="1 2" key="1">
    <citation type="journal article" date="2018" name="Front. Microbiol.">
        <title>Phylogeny of Vibrio vulnificus from the Analysis of the Core-Genome: Implications for Intra-Species Taxonomy.</title>
        <authorList>
            <person name="Roig F.J."/>
            <person name="Gonzalez-Candelas F."/>
            <person name="Sanjuan E."/>
            <person name="Fouz B."/>
            <person name="Feil E.J."/>
            <person name="Llorens C."/>
            <person name="Baker-Austin C."/>
            <person name="Oliver J.D."/>
            <person name="Danin-Poleg Y."/>
            <person name="Gibas C.J."/>
            <person name="Kashi Y."/>
            <person name="Gulig P.A."/>
            <person name="Morrison S.S."/>
            <person name="Amaro C."/>
        </authorList>
    </citation>
    <scope>NUCLEOTIDE SEQUENCE [LARGE SCALE GENOMIC DNA]</scope>
    <source>
        <strain evidence="1 2">CECT4608</strain>
    </source>
</reference>
<proteinExistence type="predicted"/>
<dbReference type="AlphaFoldDB" id="A0A2S3QZ55"/>